<dbReference type="Proteomes" id="UP000652761">
    <property type="component" value="Unassembled WGS sequence"/>
</dbReference>
<proteinExistence type="predicted"/>
<accession>A0A843WZ02</accession>
<dbReference type="EMBL" id="NMUH01005139">
    <property type="protein sequence ID" value="MQM11898.1"/>
    <property type="molecule type" value="Genomic_DNA"/>
</dbReference>
<comment type="caution">
    <text evidence="1">The sequence shown here is derived from an EMBL/GenBank/DDBJ whole genome shotgun (WGS) entry which is preliminary data.</text>
</comment>
<protein>
    <submittedName>
        <fullName evidence="1">Uncharacterized protein</fullName>
    </submittedName>
</protein>
<sequence>MERGRHRAIAGLRVLREVPHFRELGPEFLKVPGMGLQGNEFGKKVSPAIGRLDIGEGWECATPGSIPGWRWDYPVDPPLGYNGKKKKEFGKKALDNLSP</sequence>
<name>A0A843WZ02_COLES</name>
<evidence type="ECO:0000313" key="1">
    <source>
        <dbReference type="EMBL" id="MQM11898.1"/>
    </source>
</evidence>
<keyword evidence="2" id="KW-1185">Reference proteome</keyword>
<organism evidence="1 2">
    <name type="scientific">Colocasia esculenta</name>
    <name type="common">Wild taro</name>
    <name type="synonym">Arum esculentum</name>
    <dbReference type="NCBI Taxonomy" id="4460"/>
    <lineage>
        <taxon>Eukaryota</taxon>
        <taxon>Viridiplantae</taxon>
        <taxon>Streptophyta</taxon>
        <taxon>Embryophyta</taxon>
        <taxon>Tracheophyta</taxon>
        <taxon>Spermatophyta</taxon>
        <taxon>Magnoliopsida</taxon>
        <taxon>Liliopsida</taxon>
        <taxon>Araceae</taxon>
        <taxon>Aroideae</taxon>
        <taxon>Colocasieae</taxon>
        <taxon>Colocasia</taxon>
    </lineage>
</organism>
<reference evidence="1" key="1">
    <citation type="submission" date="2017-07" db="EMBL/GenBank/DDBJ databases">
        <title>Taro Niue Genome Assembly and Annotation.</title>
        <authorList>
            <person name="Atibalentja N."/>
            <person name="Keating K."/>
            <person name="Fields C.J."/>
        </authorList>
    </citation>
    <scope>NUCLEOTIDE SEQUENCE</scope>
    <source>
        <strain evidence="1">Niue_2</strain>
        <tissue evidence="1">Leaf</tissue>
    </source>
</reference>
<evidence type="ECO:0000313" key="2">
    <source>
        <dbReference type="Proteomes" id="UP000652761"/>
    </source>
</evidence>
<gene>
    <name evidence="1" type="ORF">Taro_044806</name>
</gene>
<dbReference type="AlphaFoldDB" id="A0A843WZ02"/>